<name>A0A450VN26_9GAMM</name>
<evidence type="ECO:0000313" key="1">
    <source>
        <dbReference type="EMBL" id="VFK04757.1"/>
    </source>
</evidence>
<organism evidence="2">
    <name type="scientific">Candidatus Kentrum eta</name>
    <dbReference type="NCBI Taxonomy" id="2126337"/>
    <lineage>
        <taxon>Bacteria</taxon>
        <taxon>Pseudomonadati</taxon>
        <taxon>Pseudomonadota</taxon>
        <taxon>Gammaproteobacteria</taxon>
        <taxon>Candidatus Kentrum</taxon>
    </lineage>
</organism>
<dbReference type="InterPro" id="IPR047650">
    <property type="entry name" value="Transpos_IS110"/>
</dbReference>
<dbReference type="AlphaFoldDB" id="A0A450VN26"/>
<protein>
    <submittedName>
        <fullName evidence="2">Transposase</fullName>
    </submittedName>
</protein>
<sequence>MPFTQIFLHSLIANLPPCVIGMEACGSAHHWYRVFTQMNHTVHLMAAQFVKPFVKSNKNDATDAEAICEAVHRPSFSHHCLWLSGNGENHSSHCLSILRHCRECFRNGTRSFRDG</sequence>
<dbReference type="PANTHER" id="PTHR33055">
    <property type="entry name" value="TRANSPOSASE FOR INSERTION SEQUENCE ELEMENT IS1111A"/>
    <property type="match status" value="1"/>
</dbReference>
<reference evidence="2" key="1">
    <citation type="submission" date="2019-02" db="EMBL/GenBank/DDBJ databases">
        <authorList>
            <person name="Gruber-Vodicka R. H."/>
            <person name="Seah K. B. B."/>
        </authorList>
    </citation>
    <scope>NUCLEOTIDE SEQUENCE</scope>
    <source>
        <strain evidence="2">BECK_SA2B15</strain>
        <strain evidence="1">BECK_SA2B20</strain>
    </source>
</reference>
<evidence type="ECO:0000313" key="2">
    <source>
        <dbReference type="EMBL" id="VFK06209.1"/>
    </source>
</evidence>
<proteinExistence type="predicted"/>
<dbReference type="EMBL" id="CAADFI010000487">
    <property type="protein sequence ID" value="VFK04757.1"/>
    <property type="molecule type" value="Genomic_DNA"/>
</dbReference>
<accession>A0A450VN26</accession>
<gene>
    <name evidence="2" type="ORF">BECKH772A_GA0070896_106222</name>
    <name evidence="1" type="ORF">BECKH772B_GA0070898_104873</name>
</gene>
<dbReference type="PANTHER" id="PTHR33055:SF3">
    <property type="entry name" value="PUTATIVE TRANSPOSASE FOR IS117-RELATED"/>
    <property type="match status" value="1"/>
</dbReference>
<dbReference type="EMBL" id="CAADFG010000622">
    <property type="protein sequence ID" value="VFK06209.1"/>
    <property type="molecule type" value="Genomic_DNA"/>
</dbReference>